<feature type="transmembrane region" description="Helical" evidence="9">
    <location>
        <begin position="399"/>
        <end position="418"/>
    </location>
</feature>
<dbReference type="GO" id="GO:0005886">
    <property type="term" value="C:plasma membrane"/>
    <property type="evidence" value="ECO:0007669"/>
    <property type="project" value="UniProtKB-SubCell"/>
</dbReference>
<accession>A0A9J6NXK9</accession>
<feature type="transmembrane region" description="Helical" evidence="9">
    <location>
        <begin position="116"/>
        <end position="134"/>
    </location>
</feature>
<organism evidence="10 11">
    <name type="scientific">Oceanirhabdus seepicola</name>
    <dbReference type="NCBI Taxonomy" id="2828781"/>
    <lineage>
        <taxon>Bacteria</taxon>
        <taxon>Bacillati</taxon>
        <taxon>Bacillota</taxon>
        <taxon>Clostridia</taxon>
        <taxon>Eubacteriales</taxon>
        <taxon>Clostridiaceae</taxon>
        <taxon>Oceanirhabdus</taxon>
    </lineage>
</organism>
<evidence type="ECO:0000256" key="7">
    <source>
        <dbReference type="ARBA" id="ARBA00022989"/>
    </source>
</evidence>
<evidence type="ECO:0000256" key="1">
    <source>
        <dbReference type="ARBA" id="ARBA00004651"/>
    </source>
</evidence>
<dbReference type="AlphaFoldDB" id="A0A9J6NXK9"/>
<dbReference type="Proteomes" id="UP001056429">
    <property type="component" value="Unassembled WGS sequence"/>
</dbReference>
<sequence length="433" mass="46120">MKKKFKDTIIIGFALFAMFFGAGNLIFPPSLGNMTGSSYLIAMIGFILTGVGLPLLGILACANYDGQFSNITDKIGSKFSLVVTMALMIVLGPLLVIPRTAATTYELGVQPLFGDINPLLIIVIYFIINLFFILKPSSIIDIIGTVLTPTLLVMLSSIIIKGIVSPFGEIAPSKIDSVFPSALLEGYQTMDVLGSVILASIVVASIKAKGYKTKNEIINLSLKAGLISVTGLAMIYGGLTYLGAQTSAVHEGVSRSFLVITVAKNTLGTFGMVALGIAVSLACLTTSIGISATVCEYFSNKFEKLTYKTAAYVITAISILIASMGLDSIVSFAAPILGILYPLVIVLLLTSFVYDKIGRKVMAYTTYTALTIGVLNTLADIASISKLKDALNIIPLNQLGFGWVLPSTFVFIITFILVKSTETKGDKREVCTE</sequence>
<dbReference type="InterPro" id="IPR004685">
    <property type="entry name" value="Brnchd-chn_aa_trnsp_Livcs"/>
</dbReference>
<feature type="transmembrane region" description="Helical" evidence="9">
    <location>
        <begin position="9"/>
        <end position="27"/>
    </location>
</feature>
<evidence type="ECO:0000256" key="5">
    <source>
        <dbReference type="ARBA" id="ARBA00022692"/>
    </source>
</evidence>
<dbReference type="GO" id="GO:0015820">
    <property type="term" value="P:L-leucine transport"/>
    <property type="evidence" value="ECO:0007669"/>
    <property type="project" value="TreeGrafter"/>
</dbReference>
<reference evidence="10" key="2">
    <citation type="submission" date="2021-04" db="EMBL/GenBank/DDBJ databases">
        <authorList>
            <person name="Dong X."/>
        </authorList>
    </citation>
    <scope>NUCLEOTIDE SEQUENCE</scope>
    <source>
        <strain evidence="10">ZWT</strain>
    </source>
</reference>
<dbReference type="RefSeq" id="WP_250857505.1">
    <property type="nucleotide sequence ID" value="NZ_JAGSOJ010000001.1"/>
</dbReference>
<dbReference type="GO" id="GO:0005304">
    <property type="term" value="F:L-valine transmembrane transporter activity"/>
    <property type="evidence" value="ECO:0007669"/>
    <property type="project" value="TreeGrafter"/>
</dbReference>
<keyword evidence="7 9" id="KW-1133">Transmembrane helix</keyword>
<dbReference type="NCBIfam" id="TIGR00796">
    <property type="entry name" value="livcs"/>
    <property type="match status" value="1"/>
</dbReference>
<evidence type="ECO:0000256" key="9">
    <source>
        <dbReference type="RuleBase" id="RU362122"/>
    </source>
</evidence>
<evidence type="ECO:0000313" key="10">
    <source>
        <dbReference type="EMBL" id="MCM1988633.1"/>
    </source>
</evidence>
<comment type="caution">
    <text evidence="10">The sequence shown here is derived from an EMBL/GenBank/DDBJ whole genome shotgun (WGS) entry which is preliminary data.</text>
</comment>
<comment type="function">
    <text evidence="9">Component of the transport system for branched-chain amino acids.</text>
</comment>
<name>A0A9J6NXK9_9CLOT</name>
<comment type="subcellular location">
    <subcellularLocation>
        <location evidence="1 9">Cell membrane</location>
        <topology evidence="1 9">Multi-pass membrane protein</topology>
    </subcellularLocation>
</comment>
<feature type="transmembrane region" description="Helical" evidence="9">
    <location>
        <begin position="310"/>
        <end position="326"/>
    </location>
</feature>
<feature type="transmembrane region" description="Helical" evidence="9">
    <location>
        <begin position="39"/>
        <end position="63"/>
    </location>
</feature>
<comment type="similarity">
    <text evidence="2 9">Belongs to the branched chain amino acid transporter family.</text>
</comment>
<keyword evidence="6 9" id="KW-0029">Amino-acid transport</keyword>
<protein>
    <recommendedName>
        <fullName evidence="9">Branched-chain amino acid transport system carrier protein</fullName>
    </recommendedName>
</protein>
<proteinExistence type="inferred from homology"/>
<keyword evidence="8 9" id="KW-0472">Membrane</keyword>
<reference evidence="10" key="1">
    <citation type="journal article" date="2021" name="mSystems">
        <title>Bacteria and Archaea Synergistically Convert Glycine Betaine to Biogenic Methane in the Formosa Cold Seep of the South China Sea.</title>
        <authorList>
            <person name="Li L."/>
            <person name="Zhang W."/>
            <person name="Zhang S."/>
            <person name="Song L."/>
            <person name="Sun Q."/>
            <person name="Zhang H."/>
            <person name="Xiang H."/>
            <person name="Dong X."/>
        </authorList>
    </citation>
    <scope>NUCLEOTIDE SEQUENCE</scope>
    <source>
        <strain evidence="10">ZWT</strain>
    </source>
</reference>
<evidence type="ECO:0000256" key="6">
    <source>
        <dbReference type="ARBA" id="ARBA00022970"/>
    </source>
</evidence>
<feature type="transmembrane region" description="Helical" evidence="9">
    <location>
        <begin position="187"/>
        <end position="208"/>
    </location>
</feature>
<dbReference type="GO" id="GO:0015190">
    <property type="term" value="F:L-leucine transmembrane transporter activity"/>
    <property type="evidence" value="ECO:0007669"/>
    <property type="project" value="TreeGrafter"/>
</dbReference>
<feature type="transmembrane region" description="Helical" evidence="9">
    <location>
        <begin position="75"/>
        <end position="96"/>
    </location>
</feature>
<evidence type="ECO:0000256" key="3">
    <source>
        <dbReference type="ARBA" id="ARBA00022448"/>
    </source>
</evidence>
<keyword evidence="5 9" id="KW-0812">Transmembrane</keyword>
<evidence type="ECO:0000256" key="4">
    <source>
        <dbReference type="ARBA" id="ARBA00022475"/>
    </source>
</evidence>
<dbReference type="GO" id="GO:0015188">
    <property type="term" value="F:L-isoleucine transmembrane transporter activity"/>
    <property type="evidence" value="ECO:0007669"/>
    <property type="project" value="TreeGrafter"/>
</dbReference>
<gene>
    <name evidence="10" type="primary">brnQ</name>
    <name evidence="10" type="ORF">KDK92_02700</name>
</gene>
<feature type="transmembrane region" description="Helical" evidence="9">
    <location>
        <begin position="146"/>
        <end position="167"/>
    </location>
</feature>
<evidence type="ECO:0000256" key="2">
    <source>
        <dbReference type="ARBA" id="ARBA00008540"/>
    </source>
</evidence>
<feature type="transmembrane region" description="Helical" evidence="9">
    <location>
        <begin position="332"/>
        <end position="354"/>
    </location>
</feature>
<dbReference type="PANTHER" id="PTHR30588:SF0">
    <property type="entry name" value="BRANCHED-CHAIN AMINO ACID PERMEASE BRNQ"/>
    <property type="match status" value="1"/>
</dbReference>
<dbReference type="Pfam" id="PF05525">
    <property type="entry name" value="Branch_AA_trans"/>
    <property type="match status" value="1"/>
</dbReference>
<dbReference type="EMBL" id="JAGSOJ010000001">
    <property type="protein sequence ID" value="MCM1988633.1"/>
    <property type="molecule type" value="Genomic_DNA"/>
</dbReference>
<evidence type="ECO:0000313" key="11">
    <source>
        <dbReference type="Proteomes" id="UP001056429"/>
    </source>
</evidence>
<dbReference type="GO" id="GO:0015818">
    <property type="term" value="P:isoleucine transport"/>
    <property type="evidence" value="ECO:0007669"/>
    <property type="project" value="TreeGrafter"/>
</dbReference>
<dbReference type="PANTHER" id="PTHR30588">
    <property type="entry name" value="BRANCHED-CHAIN AMINO ACID TRANSPORT SYSTEM 2 CARRIER PROTEIN"/>
    <property type="match status" value="1"/>
</dbReference>
<feature type="transmembrane region" description="Helical" evidence="9">
    <location>
        <begin position="220"/>
        <end position="239"/>
    </location>
</feature>
<feature type="transmembrane region" description="Helical" evidence="9">
    <location>
        <begin position="361"/>
        <end position="379"/>
    </location>
</feature>
<keyword evidence="4" id="KW-1003">Cell membrane</keyword>
<keyword evidence="11" id="KW-1185">Reference proteome</keyword>
<feature type="transmembrane region" description="Helical" evidence="9">
    <location>
        <begin position="273"/>
        <end position="298"/>
    </location>
</feature>
<evidence type="ECO:0000256" key="8">
    <source>
        <dbReference type="ARBA" id="ARBA00023136"/>
    </source>
</evidence>
<keyword evidence="3 9" id="KW-0813">Transport</keyword>